<dbReference type="AlphaFoldDB" id="A0A9P3TBL0"/>
<protein>
    <submittedName>
        <fullName evidence="2">Uncharacterized protein</fullName>
    </submittedName>
</protein>
<accession>A0A9P3TBL0</accession>
<proteinExistence type="predicted"/>
<feature type="transmembrane region" description="Helical" evidence="1">
    <location>
        <begin position="96"/>
        <end position="118"/>
    </location>
</feature>
<evidence type="ECO:0000256" key="1">
    <source>
        <dbReference type="SAM" id="Phobius"/>
    </source>
</evidence>
<reference evidence="2" key="1">
    <citation type="journal article" date="2018" name="Genome Biol.">
        <title>SKESA: strategic k-mer extension for scrupulous assemblies.</title>
        <authorList>
            <person name="Souvorov A."/>
            <person name="Agarwala R."/>
            <person name="Lipman D.J."/>
        </authorList>
    </citation>
    <scope>NUCLEOTIDE SEQUENCE</scope>
    <source>
        <strain evidence="2">CAVp300</strain>
    </source>
</reference>
<sequence length="119" mass="12957">MLPITEPLSELEKVQWQLLCRRMMLGNFLLAIGAFVSVAVYVRLVPGTNEPLIHALSDTLLNAAPAGLAGLLYAIGLLIFTRRIAGRFHRFYVDALYFRAIGSAIAGAIAAIGLYLLAR</sequence>
<name>A0A9P3TBL0_KLUIN</name>
<feature type="transmembrane region" description="Helical" evidence="1">
    <location>
        <begin position="25"/>
        <end position="44"/>
    </location>
</feature>
<dbReference type="RefSeq" id="WP_060613126.1">
    <property type="nucleotide sequence ID" value="NZ_CABMNU010000002.1"/>
</dbReference>
<organism evidence="2 3">
    <name type="scientific">Kluyvera intermedia</name>
    <name type="common">Enterobacter intermedius</name>
    <dbReference type="NCBI Taxonomy" id="61648"/>
    <lineage>
        <taxon>Bacteria</taxon>
        <taxon>Pseudomonadati</taxon>
        <taxon>Pseudomonadota</taxon>
        <taxon>Gammaproteobacteria</taxon>
        <taxon>Enterobacterales</taxon>
        <taxon>Enterobacteriaceae</taxon>
        <taxon>Kluyvera</taxon>
    </lineage>
</organism>
<keyword evidence="1" id="KW-0812">Transmembrane</keyword>
<comment type="caution">
    <text evidence="2">The sequence shown here is derived from an EMBL/GenBank/DDBJ whole genome shotgun (WGS) entry which is preliminary data.</text>
</comment>
<dbReference type="Proteomes" id="UP000867740">
    <property type="component" value="Unassembled WGS sequence"/>
</dbReference>
<evidence type="ECO:0000313" key="3">
    <source>
        <dbReference type="Proteomes" id="UP000867740"/>
    </source>
</evidence>
<keyword evidence="1" id="KW-0472">Membrane</keyword>
<dbReference type="EMBL" id="DACSUM010000061">
    <property type="protein sequence ID" value="HAT3584548.1"/>
    <property type="molecule type" value="Genomic_DNA"/>
</dbReference>
<keyword evidence="1" id="KW-1133">Transmembrane helix</keyword>
<gene>
    <name evidence="2" type="ORF">I8531_004935</name>
</gene>
<evidence type="ECO:0000313" key="2">
    <source>
        <dbReference type="EMBL" id="HAT3584548.1"/>
    </source>
</evidence>
<feature type="transmembrane region" description="Helical" evidence="1">
    <location>
        <begin position="64"/>
        <end position="84"/>
    </location>
</feature>
<reference evidence="2" key="2">
    <citation type="submission" date="2020-10" db="EMBL/GenBank/DDBJ databases">
        <authorList>
            <consortium name="NCBI Pathogen Detection Project"/>
        </authorList>
    </citation>
    <scope>NUCLEOTIDE SEQUENCE</scope>
    <source>
        <strain evidence="2">CAVp300</strain>
    </source>
</reference>